<dbReference type="Proteomes" id="UP000182089">
    <property type="component" value="Unassembled WGS sequence"/>
</dbReference>
<gene>
    <name evidence="1" type="ORF">SAMN05216431_10233</name>
</gene>
<proteinExistence type="predicted"/>
<evidence type="ECO:0000313" key="1">
    <source>
        <dbReference type="EMBL" id="SEM38936.1"/>
    </source>
</evidence>
<protein>
    <submittedName>
        <fullName evidence="1">Uncharacterized protein</fullName>
    </submittedName>
</protein>
<evidence type="ECO:0000313" key="2">
    <source>
        <dbReference type="Proteomes" id="UP000182089"/>
    </source>
</evidence>
<organism evidence="1 2">
    <name type="scientific">Ligilactobacillus ruminis</name>
    <dbReference type="NCBI Taxonomy" id="1623"/>
    <lineage>
        <taxon>Bacteria</taxon>
        <taxon>Bacillati</taxon>
        <taxon>Bacillota</taxon>
        <taxon>Bacilli</taxon>
        <taxon>Lactobacillales</taxon>
        <taxon>Lactobacillaceae</taxon>
        <taxon>Ligilactobacillus</taxon>
    </lineage>
</organism>
<comment type="caution">
    <text evidence="1">The sequence shown here is derived from an EMBL/GenBank/DDBJ whole genome shotgun (WGS) entry which is preliminary data.</text>
</comment>
<name>A0ABY1A9F6_9LACO</name>
<reference evidence="1 2" key="1">
    <citation type="submission" date="2016-10" db="EMBL/GenBank/DDBJ databases">
        <authorList>
            <person name="Varghese N."/>
            <person name="Submissions S."/>
        </authorList>
    </citation>
    <scope>NUCLEOTIDE SEQUENCE [LARGE SCALE GENOMIC DNA]</scope>
    <source>
        <strain evidence="1 2">WC1T17</strain>
    </source>
</reference>
<sequence length="124" mass="14035">MSEIKTTENGLEIQANKITLEGPETKYITLAVVEYDPYEGMDCEGNDKDKTLVRLPTFCHQVNRGDLITFKTGSSSKPFQGKVLAKQTYNVEDDYLPMLLLAFNQDLGCLPTIEVKIEEVRVTW</sequence>
<dbReference type="EMBL" id="FOCC01000002">
    <property type="protein sequence ID" value="SEM38936.1"/>
    <property type="molecule type" value="Genomic_DNA"/>
</dbReference>
<accession>A0ABY1A9F6</accession>